<sequence length="117" mass="12698">MHCGWNSVLEAVVVPAGVAMIAWPLYAEQKMNKLFLVEEAGQAVDMRGDENGFVGADEVEERVRCLMEAEGGRALRRKVEEVGKQARDAVRDGGTSHAAMAEMLRSLNGDEGGGRHD</sequence>
<dbReference type="AlphaFoldDB" id="A0AAV7GJ64"/>
<comment type="caution">
    <text evidence="4">The sequence shown here is derived from an EMBL/GenBank/DDBJ whole genome shotgun (WGS) entry which is preliminary data.</text>
</comment>
<dbReference type="SUPFAM" id="SSF53756">
    <property type="entry name" value="UDP-Glycosyltransferase/glycogen phosphorylase"/>
    <property type="match status" value="1"/>
</dbReference>
<evidence type="ECO:0000313" key="5">
    <source>
        <dbReference type="Proteomes" id="UP000775213"/>
    </source>
</evidence>
<dbReference type="Gene3D" id="3.40.50.2000">
    <property type="entry name" value="Glycogen Phosphorylase B"/>
    <property type="match status" value="1"/>
</dbReference>
<dbReference type="PANTHER" id="PTHR48046">
    <property type="entry name" value="UDP-GLYCOSYLTRANSFERASE 72E1"/>
    <property type="match status" value="1"/>
</dbReference>
<dbReference type="EMBL" id="JAGFBR010000014">
    <property type="protein sequence ID" value="KAH0455769.1"/>
    <property type="molecule type" value="Genomic_DNA"/>
</dbReference>
<reference evidence="4 5" key="1">
    <citation type="journal article" date="2021" name="Hortic Res">
        <title>Chromosome-scale assembly of the Dendrobium chrysotoxum genome enhances the understanding of orchid evolution.</title>
        <authorList>
            <person name="Zhang Y."/>
            <person name="Zhang G.Q."/>
            <person name="Zhang D."/>
            <person name="Liu X.D."/>
            <person name="Xu X.Y."/>
            <person name="Sun W.H."/>
            <person name="Yu X."/>
            <person name="Zhu X."/>
            <person name="Wang Z.W."/>
            <person name="Zhao X."/>
            <person name="Zhong W.Y."/>
            <person name="Chen H."/>
            <person name="Yin W.L."/>
            <person name="Huang T."/>
            <person name="Niu S.C."/>
            <person name="Liu Z.J."/>
        </authorList>
    </citation>
    <scope>NUCLEOTIDE SEQUENCE [LARGE SCALE GENOMIC DNA]</scope>
    <source>
        <strain evidence="4">Lindl</strain>
    </source>
</reference>
<name>A0AAV7GJ64_DENCH</name>
<dbReference type="Proteomes" id="UP000775213">
    <property type="component" value="Unassembled WGS sequence"/>
</dbReference>
<keyword evidence="3" id="KW-1133">Transmembrane helix</keyword>
<accession>A0AAV7GJ64</accession>
<evidence type="ECO:0000256" key="3">
    <source>
        <dbReference type="SAM" id="Phobius"/>
    </source>
</evidence>
<protein>
    <submittedName>
        <fullName evidence="4">Uncharacterized protein</fullName>
    </submittedName>
</protein>
<dbReference type="GO" id="GO:0008194">
    <property type="term" value="F:UDP-glycosyltransferase activity"/>
    <property type="evidence" value="ECO:0007669"/>
    <property type="project" value="InterPro"/>
</dbReference>
<evidence type="ECO:0000313" key="4">
    <source>
        <dbReference type="EMBL" id="KAH0455769.1"/>
    </source>
</evidence>
<keyword evidence="3" id="KW-0472">Membrane</keyword>
<proteinExistence type="predicted"/>
<keyword evidence="3" id="KW-0812">Transmembrane</keyword>
<gene>
    <name evidence="4" type="ORF">IEQ34_015801</name>
</gene>
<keyword evidence="5" id="KW-1185">Reference proteome</keyword>
<organism evidence="4 5">
    <name type="scientific">Dendrobium chrysotoxum</name>
    <name type="common">Orchid</name>
    <dbReference type="NCBI Taxonomy" id="161865"/>
    <lineage>
        <taxon>Eukaryota</taxon>
        <taxon>Viridiplantae</taxon>
        <taxon>Streptophyta</taxon>
        <taxon>Embryophyta</taxon>
        <taxon>Tracheophyta</taxon>
        <taxon>Spermatophyta</taxon>
        <taxon>Magnoliopsida</taxon>
        <taxon>Liliopsida</taxon>
        <taxon>Asparagales</taxon>
        <taxon>Orchidaceae</taxon>
        <taxon>Epidendroideae</taxon>
        <taxon>Malaxideae</taxon>
        <taxon>Dendrobiinae</taxon>
        <taxon>Dendrobium</taxon>
    </lineage>
</organism>
<evidence type="ECO:0000256" key="1">
    <source>
        <dbReference type="ARBA" id="ARBA00022676"/>
    </source>
</evidence>
<keyword evidence="1" id="KW-0328">Glycosyltransferase</keyword>
<evidence type="ECO:0000256" key="2">
    <source>
        <dbReference type="ARBA" id="ARBA00022679"/>
    </source>
</evidence>
<dbReference type="PANTHER" id="PTHR48046:SF1">
    <property type="entry name" value="GLYCOSYLTRANSFERASE-RELATED"/>
    <property type="match status" value="1"/>
</dbReference>
<dbReference type="Pfam" id="PF00201">
    <property type="entry name" value="UDPGT"/>
    <property type="match status" value="1"/>
</dbReference>
<feature type="transmembrane region" description="Helical" evidence="3">
    <location>
        <begin position="6"/>
        <end position="26"/>
    </location>
</feature>
<keyword evidence="2" id="KW-0808">Transferase</keyword>
<dbReference type="InterPro" id="IPR002213">
    <property type="entry name" value="UDP_glucos_trans"/>
</dbReference>